<evidence type="ECO:0000313" key="2">
    <source>
        <dbReference type="Proteomes" id="UP000236592"/>
    </source>
</evidence>
<gene>
    <name evidence="1" type="ORF">C1A40_16075</name>
</gene>
<proteinExistence type="predicted"/>
<name>A0A2I7SNC0_9FLAO</name>
<dbReference type="AlphaFoldDB" id="A0A2I7SNC0"/>
<protein>
    <submittedName>
        <fullName evidence="1">Peptidase</fullName>
    </submittedName>
</protein>
<sequence>MIIVDAKLSETTALTSGQNAAKNQVTKGNLSYKPKDSKGLDINFQELPTKINQGDAIPISGFYKLYGDGNQNFEGVIKL</sequence>
<dbReference type="EMBL" id="CP025938">
    <property type="protein sequence ID" value="AUS07373.1"/>
    <property type="molecule type" value="Genomic_DNA"/>
</dbReference>
<dbReference type="OrthoDB" id="1152414at2"/>
<evidence type="ECO:0000313" key="1">
    <source>
        <dbReference type="EMBL" id="AUS07373.1"/>
    </source>
</evidence>
<reference evidence="2" key="1">
    <citation type="submission" date="2018-01" db="EMBL/GenBank/DDBJ databases">
        <title>Complete genome of Tamlana sp. UJ94.</title>
        <authorList>
            <person name="Jung J."/>
            <person name="Chung D."/>
            <person name="Bae S.S."/>
            <person name="Baek K."/>
        </authorList>
    </citation>
    <scope>NUCLEOTIDE SEQUENCE [LARGE SCALE GENOMIC DNA]</scope>
    <source>
        <strain evidence="2">UJ94</strain>
    </source>
</reference>
<dbReference type="Proteomes" id="UP000236592">
    <property type="component" value="Chromosome"/>
</dbReference>
<organism evidence="1 2">
    <name type="scientific">Pseudotamlana carrageenivorans</name>
    <dbReference type="NCBI Taxonomy" id="2069432"/>
    <lineage>
        <taxon>Bacteria</taxon>
        <taxon>Pseudomonadati</taxon>
        <taxon>Bacteroidota</taxon>
        <taxon>Flavobacteriia</taxon>
        <taxon>Flavobacteriales</taxon>
        <taxon>Flavobacteriaceae</taxon>
        <taxon>Pseudotamlana</taxon>
    </lineage>
</organism>
<accession>A0A2I7SNC0</accession>
<keyword evidence="2" id="KW-1185">Reference proteome</keyword>
<dbReference type="KEGG" id="taj:C1A40_16075"/>